<protein>
    <submittedName>
        <fullName evidence="2">Uncharacterized protein</fullName>
    </submittedName>
</protein>
<feature type="compositionally biased region" description="Basic and acidic residues" evidence="1">
    <location>
        <begin position="216"/>
        <end position="233"/>
    </location>
</feature>
<proteinExistence type="predicted"/>
<dbReference type="EMBL" id="CAUYUJ010014890">
    <property type="protein sequence ID" value="CAK0847293.1"/>
    <property type="molecule type" value="Genomic_DNA"/>
</dbReference>
<feature type="compositionally biased region" description="Basic and acidic residues" evidence="1">
    <location>
        <begin position="247"/>
        <end position="257"/>
    </location>
</feature>
<evidence type="ECO:0000313" key="3">
    <source>
        <dbReference type="Proteomes" id="UP001189429"/>
    </source>
</evidence>
<feature type="region of interest" description="Disordered" evidence="1">
    <location>
        <begin position="198"/>
        <end position="319"/>
    </location>
</feature>
<feature type="compositionally biased region" description="Basic and acidic residues" evidence="1">
    <location>
        <begin position="436"/>
        <end position="448"/>
    </location>
</feature>
<feature type="compositionally biased region" description="Basic residues" evidence="1">
    <location>
        <begin position="144"/>
        <end position="155"/>
    </location>
</feature>
<feature type="region of interest" description="Disordered" evidence="1">
    <location>
        <begin position="71"/>
        <end position="176"/>
    </location>
</feature>
<organism evidence="2 3">
    <name type="scientific">Prorocentrum cordatum</name>
    <dbReference type="NCBI Taxonomy" id="2364126"/>
    <lineage>
        <taxon>Eukaryota</taxon>
        <taxon>Sar</taxon>
        <taxon>Alveolata</taxon>
        <taxon>Dinophyceae</taxon>
        <taxon>Prorocentrales</taxon>
        <taxon>Prorocentraceae</taxon>
        <taxon>Prorocentrum</taxon>
    </lineage>
</organism>
<sequence length="467" mass="48855">MAAAAAPGPSAEQASGPGLGLLVLWEGVSHSLDARQWGWSASDDAAAAGGGQAVFGLGGVSAALSGGKLVDQGVADSADGPKAATDNSSLTRSPTSRASTRSPPRGSPSRLLTSLLKSSRSPTKSSRSPNSKLKSPRLKSQSPSRRRARSNRKLRTPVPAEVIERMAKSAPGKVTSPLERGLYIQKVPLLQGLLVADSANEKQTDRKVTSLLVADSPHEKQAERKAAESSHAQHRDRKAASLLPADVLHEQQNDWKVADPPVAPPREQQTDGKSTGQPHEKQTDGSRQAAAVPQAKQSAEEPRRPRAAAPAAAEGGELRVVRQSSAATSVLDGAEQVEFSAAEAASDLPEVTPTSTATSCAPRRLLSNLPEGSFLRARRMKALAAREDGLAQTGMAESTVQPGDLAPEVVVKSASSPSSSPTRGPSSQRPAKPLHRPPDPPRGRDLGHEGCSQRSYTSDPPSDPRLQ</sequence>
<evidence type="ECO:0000313" key="2">
    <source>
        <dbReference type="EMBL" id="CAK0847293.1"/>
    </source>
</evidence>
<feature type="compositionally biased region" description="Low complexity" evidence="1">
    <location>
        <begin position="413"/>
        <end position="427"/>
    </location>
</feature>
<accession>A0ABN9TMR2</accession>
<feature type="non-terminal residue" evidence="2">
    <location>
        <position position="467"/>
    </location>
</feature>
<feature type="compositionally biased region" description="Basic and acidic residues" evidence="1">
    <location>
        <begin position="199"/>
        <end position="208"/>
    </location>
</feature>
<dbReference type="Proteomes" id="UP001189429">
    <property type="component" value="Unassembled WGS sequence"/>
</dbReference>
<reference evidence="2" key="1">
    <citation type="submission" date="2023-10" db="EMBL/GenBank/DDBJ databases">
        <authorList>
            <person name="Chen Y."/>
            <person name="Shah S."/>
            <person name="Dougan E. K."/>
            <person name="Thang M."/>
            <person name="Chan C."/>
        </authorList>
    </citation>
    <scope>NUCLEOTIDE SEQUENCE [LARGE SCALE GENOMIC DNA]</scope>
</reference>
<name>A0ABN9TMR2_9DINO</name>
<feature type="region of interest" description="Disordered" evidence="1">
    <location>
        <begin position="387"/>
        <end position="467"/>
    </location>
</feature>
<feature type="region of interest" description="Disordered" evidence="1">
    <location>
        <begin position="341"/>
        <end position="364"/>
    </location>
</feature>
<keyword evidence="3" id="KW-1185">Reference proteome</keyword>
<evidence type="ECO:0000256" key="1">
    <source>
        <dbReference type="SAM" id="MobiDB-lite"/>
    </source>
</evidence>
<comment type="caution">
    <text evidence="2">The sequence shown here is derived from an EMBL/GenBank/DDBJ whole genome shotgun (WGS) entry which is preliminary data.</text>
</comment>
<gene>
    <name evidence="2" type="ORF">PCOR1329_LOCUS40540</name>
</gene>
<feature type="compositionally biased region" description="Low complexity" evidence="1">
    <location>
        <begin position="88"/>
        <end position="132"/>
    </location>
</feature>